<evidence type="ECO:0000313" key="1">
    <source>
        <dbReference type="EMBL" id="MCP1111134.1"/>
    </source>
</evidence>
<name>A0ABT1EKA5_9FIRM</name>
<comment type="caution">
    <text evidence="1">The sequence shown here is derived from an EMBL/GenBank/DDBJ whole genome shotgun (WGS) entry which is preliminary data.</text>
</comment>
<dbReference type="Proteomes" id="UP001523565">
    <property type="component" value="Unassembled WGS sequence"/>
</dbReference>
<dbReference type="RefSeq" id="WP_262070014.1">
    <property type="nucleotide sequence ID" value="NZ_JAMXOC010000024.1"/>
</dbReference>
<proteinExistence type="predicted"/>
<dbReference type="InterPro" id="IPR017587">
    <property type="entry name" value="YqeC"/>
</dbReference>
<keyword evidence="2" id="KW-1185">Reference proteome</keyword>
<organism evidence="1 2">
    <name type="scientific">Ohessyouella blattaphilus</name>
    <dbReference type="NCBI Taxonomy" id="2949333"/>
    <lineage>
        <taxon>Bacteria</taxon>
        <taxon>Bacillati</taxon>
        <taxon>Bacillota</taxon>
        <taxon>Clostridia</taxon>
        <taxon>Lachnospirales</taxon>
        <taxon>Lachnospiraceae</taxon>
        <taxon>Ohessyouella</taxon>
    </lineage>
</organism>
<gene>
    <name evidence="1" type="primary">yqeC</name>
    <name evidence="1" type="ORF">NK118_12835</name>
</gene>
<dbReference type="Pfam" id="PF19842">
    <property type="entry name" value="YqeC"/>
    <property type="match status" value="1"/>
</dbReference>
<dbReference type="EMBL" id="JAMZFV010000024">
    <property type="protein sequence ID" value="MCP1111134.1"/>
    <property type="molecule type" value="Genomic_DNA"/>
</dbReference>
<dbReference type="NCBIfam" id="TIGR03172">
    <property type="entry name" value="selenium cofactor biosynthesis protein YqeC"/>
    <property type="match status" value="1"/>
</dbReference>
<protein>
    <submittedName>
        <fullName evidence="1">Selenium cofactor biosynthesis protein YqeC</fullName>
    </submittedName>
</protein>
<evidence type="ECO:0000313" key="2">
    <source>
        <dbReference type="Proteomes" id="UP001523565"/>
    </source>
</evidence>
<reference evidence="1 2" key="1">
    <citation type="journal article" date="2022" name="Genome Biol. Evol.">
        <title>Host diet, physiology and behaviors set the stage for Lachnospiraceae cladogenesis.</title>
        <authorList>
            <person name="Vera-Ponce De Leon A."/>
            <person name="Schneider M."/>
            <person name="Jahnes B.C."/>
            <person name="Sadowski V."/>
            <person name="Camuy-Velez L.A."/>
            <person name="Duan J."/>
            <person name="Sabree Z.L."/>
        </authorList>
    </citation>
    <scope>NUCLEOTIDE SEQUENCE [LARGE SCALE GENOMIC DNA]</scope>
    <source>
        <strain evidence="1 2">PAL227</strain>
    </source>
</reference>
<sequence>MSKNQSLATVMKLTPGEVITLTGAGGKTTTLFQIAEELRVHKVLLSTTTKMWQPTKEQVDYLYSQSEMGQTLIVPKRGRTFLYGTILENGKCTAVSEELLERVATGYEYTVIEGDGSRGLPLKGYNEDEPCIPSFASLGVGIVTLKGLDKEANEKNVLRPLAFTQMTGMQPGEFVSEIHLARWLAHPLGLFKNSPRRKILLFNQVDIEKELETVKRILDLCSADFTKELERIIVGDVKKGEYEVLEGGIG</sequence>
<accession>A0ABT1EKA5</accession>